<organism evidence="1 2">
    <name type="scientific">Rhodanobacter lindaniclasticus</name>
    <dbReference type="NCBI Taxonomy" id="75310"/>
    <lineage>
        <taxon>Bacteria</taxon>
        <taxon>Pseudomonadati</taxon>
        <taxon>Pseudomonadota</taxon>
        <taxon>Gammaproteobacteria</taxon>
        <taxon>Lysobacterales</taxon>
        <taxon>Rhodanobacteraceae</taxon>
        <taxon>Rhodanobacter</taxon>
    </lineage>
</organism>
<evidence type="ECO:0000313" key="1">
    <source>
        <dbReference type="EMBL" id="THD10229.1"/>
    </source>
</evidence>
<reference evidence="1 2" key="1">
    <citation type="submission" date="2017-02" db="EMBL/GenBank/DDBJ databases">
        <title>Whole genome sequencing of Rhodanobacter lindaniclasticus DSM 17932.</title>
        <authorList>
            <person name="Kumar S."/>
            <person name="Patil P."/>
            <person name="Patil P.B."/>
        </authorList>
    </citation>
    <scope>NUCLEOTIDE SEQUENCE [LARGE SCALE GENOMIC DNA]</scope>
    <source>
        <strain evidence="1 2">DSM 17932</strain>
    </source>
</reference>
<accession>A0A4S3KN20</accession>
<dbReference type="Proteomes" id="UP000306317">
    <property type="component" value="Unassembled WGS sequence"/>
</dbReference>
<protein>
    <submittedName>
        <fullName evidence="1">Uncharacterized protein</fullName>
    </submittedName>
</protein>
<keyword evidence="2" id="KW-1185">Reference proteome</keyword>
<comment type="caution">
    <text evidence="1">The sequence shown here is derived from an EMBL/GenBank/DDBJ whole genome shotgun (WGS) entry which is preliminary data.</text>
</comment>
<evidence type="ECO:0000313" key="2">
    <source>
        <dbReference type="Proteomes" id="UP000306317"/>
    </source>
</evidence>
<dbReference type="OrthoDB" id="5966436at2"/>
<gene>
    <name evidence="1" type="ORF">B1991_00560</name>
</gene>
<sequence length="103" mass="11132">MPDMIVHHIDGLIAERIAALAKLRQCSVNDVMLDALRSGLGMSVAQQYSESLRDPHAVAVLDGHWEAAERGAFQEALLALARTRPTQLAPESIRYDVPGAGAE</sequence>
<dbReference type="EMBL" id="MWIO01000002">
    <property type="protein sequence ID" value="THD10229.1"/>
    <property type="molecule type" value="Genomic_DNA"/>
</dbReference>
<dbReference type="AlphaFoldDB" id="A0A4S3KN20"/>
<name>A0A4S3KN20_9GAMM</name>
<proteinExistence type="predicted"/>